<sequence>MKTCGVVWLLASALVMGVAALRQSAEAVDVKGLNTGQQSQRSTSDSTFKFGHAFFHELGTMAEPGQFHSISPSSHVLMQKTLRGESVPVEPLVLHSRRTLISRRKQSWPLNSQQRNYAFLNLLRDMPDETEWQDVPVRTPDISDKTTVVNLAKMTSNAYVFAPSQPDWLNSSLDFNHSDSFGWAGDGLRGHVFTDETNETVIVAFKGSTIDPREKSRSNDRLNDNLLFSCCCASQRPDPFWYGPVCNCSTDTYQCNSTCLTQELLQKDRYYPTAIAVLHNITTWYPNATFWIVGHSLGGSMASLVGLTYNMPSVAYEDPPQRLAAQRLGIPIPPRTADYHIGNTADPVFMGACNGYFSSCSIAGYAFETQCFMGKRCLYDTVGDLGWHVNINNHRLNVIIPDVLEAYNSTPKCEADDECVDCFNWRYNVTNYLQD</sequence>
<dbReference type="InterPro" id="IPR002921">
    <property type="entry name" value="Fungal_lipase-type"/>
</dbReference>
<dbReference type="Gene3D" id="3.40.50.1820">
    <property type="entry name" value="alpha/beta hydrolase"/>
    <property type="match status" value="1"/>
</dbReference>
<dbReference type="Pfam" id="PF01764">
    <property type="entry name" value="Lipase_3"/>
    <property type="match status" value="1"/>
</dbReference>
<comment type="subcellular location">
    <subcellularLocation>
        <location evidence="3">Endosome</location>
        <location evidence="3">Multivesicular body membrane</location>
        <topology evidence="3">Single-pass type II membrane protein</topology>
    </subcellularLocation>
    <subcellularLocation>
        <location evidence="2">Prevacuolar compartment membrane</location>
        <topology evidence="2">Single-pass type II membrane protein</topology>
    </subcellularLocation>
</comment>
<evidence type="ECO:0000256" key="19">
    <source>
        <dbReference type="ARBA" id="ARBA00024663"/>
    </source>
</evidence>
<evidence type="ECO:0000259" key="22">
    <source>
        <dbReference type="Pfam" id="PF01764"/>
    </source>
</evidence>
<feature type="domain" description="Fungal lipase-type" evidence="22">
    <location>
        <begin position="275"/>
        <end position="309"/>
    </location>
</feature>
<dbReference type="HOGENOM" id="CLU_028295_0_0_1"/>
<evidence type="ECO:0000256" key="1">
    <source>
        <dbReference type="ARBA" id="ARBA00001024"/>
    </source>
</evidence>
<organism evidence="23 24">
    <name type="scientific">Exophiala sideris</name>
    <dbReference type="NCBI Taxonomy" id="1016849"/>
    <lineage>
        <taxon>Eukaryota</taxon>
        <taxon>Fungi</taxon>
        <taxon>Dikarya</taxon>
        <taxon>Ascomycota</taxon>
        <taxon>Pezizomycotina</taxon>
        <taxon>Eurotiomycetes</taxon>
        <taxon>Chaetothyriomycetidae</taxon>
        <taxon>Chaetothyriales</taxon>
        <taxon>Herpotrichiellaceae</taxon>
        <taxon>Exophiala</taxon>
    </lineage>
</organism>
<evidence type="ECO:0000256" key="20">
    <source>
        <dbReference type="ARBA" id="ARBA00029828"/>
    </source>
</evidence>
<comment type="function">
    <text evidence="19">Lipase which is essential for lysis of subvacuolar cytoplasm to vacuole targeted bodies and intravacuolar autophagic bodies. Involved in the lysis of intravacuolar multivesicular body (MVB) vesicles. The intravacuolar membrane disintegration by ATG15 is critical to life span extension.</text>
</comment>
<evidence type="ECO:0000256" key="17">
    <source>
        <dbReference type="ARBA" id="ARBA00023136"/>
    </source>
</evidence>
<evidence type="ECO:0000256" key="21">
    <source>
        <dbReference type="SAM" id="SignalP"/>
    </source>
</evidence>
<dbReference type="PANTHER" id="PTHR47175">
    <property type="entry name" value="LIPASE ATG15-RELATED"/>
    <property type="match status" value="1"/>
</dbReference>
<dbReference type="GO" id="GO:0046461">
    <property type="term" value="P:neutral lipid catabolic process"/>
    <property type="evidence" value="ECO:0007669"/>
    <property type="project" value="TreeGrafter"/>
</dbReference>
<dbReference type="GO" id="GO:0006660">
    <property type="term" value="P:phosphatidylserine catabolic process"/>
    <property type="evidence" value="ECO:0007669"/>
    <property type="project" value="TreeGrafter"/>
</dbReference>
<keyword evidence="12" id="KW-0442">Lipid degradation</keyword>
<feature type="signal peptide" evidence="21">
    <location>
        <begin position="1"/>
        <end position="20"/>
    </location>
</feature>
<comment type="catalytic activity">
    <reaction evidence="1">
        <text>a triacylglycerol + H2O = a diacylglycerol + a fatty acid + H(+)</text>
        <dbReference type="Rhea" id="RHEA:12044"/>
        <dbReference type="ChEBI" id="CHEBI:15377"/>
        <dbReference type="ChEBI" id="CHEBI:15378"/>
        <dbReference type="ChEBI" id="CHEBI:17855"/>
        <dbReference type="ChEBI" id="CHEBI:18035"/>
        <dbReference type="ChEBI" id="CHEBI:28868"/>
        <dbReference type="EC" id="3.1.1.3"/>
    </reaction>
</comment>
<evidence type="ECO:0000313" key="24">
    <source>
        <dbReference type="Proteomes" id="UP000053599"/>
    </source>
</evidence>
<dbReference type="SUPFAM" id="SSF53474">
    <property type="entry name" value="alpha/beta-Hydrolases"/>
    <property type="match status" value="1"/>
</dbReference>
<protein>
    <recommendedName>
        <fullName evidence="7">Putative lipase ATG15</fullName>
        <ecNumber evidence="6">3.1.1.3</ecNumber>
    </recommendedName>
    <alternativeName>
        <fullName evidence="20">Autophagy-related protein 15</fullName>
    </alternativeName>
    <alternativeName>
        <fullName evidence="8">Putative lipase atg15</fullName>
    </alternativeName>
</protein>
<evidence type="ECO:0000256" key="8">
    <source>
        <dbReference type="ARBA" id="ARBA00019241"/>
    </source>
</evidence>
<keyword evidence="14" id="KW-1133">Transmembrane helix</keyword>
<feature type="chain" id="PRO_5002236430" description="Putative lipase ATG15" evidence="21">
    <location>
        <begin position="21"/>
        <end position="435"/>
    </location>
</feature>
<dbReference type="EMBL" id="KN846951">
    <property type="protein sequence ID" value="KIV85981.1"/>
    <property type="molecule type" value="Genomic_DNA"/>
</dbReference>
<accession>A0A0D1XDK0</accession>
<evidence type="ECO:0000256" key="12">
    <source>
        <dbReference type="ARBA" id="ARBA00022963"/>
    </source>
</evidence>
<dbReference type="GO" id="GO:0034727">
    <property type="term" value="P:piecemeal microautophagy of the nucleus"/>
    <property type="evidence" value="ECO:0007669"/>
    <property type="project" value="TreeGrafter"/>
</dbReference>
<keyword evidence="21" id="KW-0732">Signal</keyword>
<dbReference type="EC" id="3.1.1.3" evidence="6"/>
<evidence type="ECO:0000256" key="7">
    <source>
        <dbReference type="ARBA" id="ARBA00018542"/>
    </source>
</evidence>
<evidence type="ECO:0000313" key="23">
    <source>
        <dbReference type="EMBL" id="KIV85981.1"/>
    </source>
</evidence>
<dbReference type="Proteomes" id="UP000053599">
    <property type="component" value="Unassembled WGS sequence"/>
</dbReference>
<evidence type="ECO:0000256" key="6">
    <source>
        <dbReference type="ARBA" id="ARBA00013279"/>
    </source>
</evidence>
<evidence type="ECO:0000256" key="11">
    <source>
        <dbReference type="ARBA" id="ARBA00022801"/>
    </source>
</evidence>
<dbReference type="PANTHER" id="PTHR47175:SF2">
    <property type="entry name" value="LIPASE ATG15-RELATED"/>
    <property type="match status" value="1"/>
</dbReference>
<proteinExistence type="inferred from homology"/>
<dbReference type="GO" id="GO:0004620">
    <property type="term" value="F:phospholipase activity"/>
    <property type="evidence" value="ECO:0007669"/>
    <property type="project" value="TreeGrafter"/>
</dbReference>
<keyword evidence="13" id="KW-0735">Signal-anchor</keyword>
<dbReference type="AlphaFoldDB" id="A0A0D1XDK0"/>
<evidence type="ECO:0000256" key="3">
    <source>
        <dbReference type="ARBA" id="ARBA00004343"/>
    </source>
</evidence>
<evidence type="ECO:0000256" key="15">
    <source>
        <dbReference type="ARBA" id="ARBA00023006"/>
    </source>
</evidence>
<dbReference type="GO" id="GO:0032585">
    <property type="term" value="C:multivesicular body membrane"/>
    <property type="evidence" value="ECO:0007669"/>
    <property type="project" value="UniProtKB-SubCell"/>
</dbReference>
<name>A0A0D1XDK0_9EURO</name>
<evidence type="ECO:0000256" key="2">
    <source>
        <dbReference type="ARBA" id="ARBA00004270"/>
    </source>
</evidence>
<keyword evidence="11" id="KW-0378">Hydrolase</keyword>
<evidence type="ECO:0000256" key="9">
    <source>
        <dbReference type="ARBA" id="ARBA00022692"/>
    </source>
</evidence>
<evidence type="ECO:0000256" key="16">
    <source>
        <dbReference type="ARBA" id="ARBA00023098"/>
    </source>
</evidence>
<keyword evidence="16" id="KW-0443">Lipid metabolism</keyword>
<evidence type="ECO:0000256" key="5">
    <source>
        <dbReference type="ARBA" id="ARBA00011137"/>
    </source>
</evidence>
<evidence type="ECO:0000256" key="18">
    <source>
        <dbReference type="ARBA" id="ARBA00023180"/>
    </source>
</evidence>
<dbReference type="GO" id="GO:0004806">
    <property type="term" value="F:triacylglycerol lipase activity"/>
    <property type="evidence" value="ECO:0007669"/>
    <property type="project" value="UniProtKB-EC"/>
</dbReference>
<keyword evidence="17" id="KW-0472">Membrane</keyword>
<dbReference type="GO" id="GO:0005775">
    <property type="term" value="C:vacuolar lumen"/>
    <property type="evidence" value="ECO:0007669"/>
    <property type="project" value="TreeGrafter"/>
</dbReference>
<gene>
    <name evidence="23" type="ORF">PV11_01626</name>
</gene>
<dbReference type="InterPro" id="IPR050805">
    <property type="entry name" value="ATG15_Lipase"/>
</dbReference>
<evidence type="ECO:0000256" key="10">
    <source>
        <dbReference type="ARBA" id="ARBA00022753"/>
    </source>
</evidence>
<keyword evidence="18" id="KW-0325">Glycoprotein</keyword>
<dbReference type="InterPro" id="IPR029058">
    <property type="entry name" value="AB_hydrolase_fold"/>
</dbReference>
<evidence type="ECO:0000256" key="13">
    <source>
        <dbReference type="ARBA" id="ARBA00022968"/>
    </source>
</evidence>
<evidence type="ECO:0000256" key="4">
    <source>
        <dbReference type="ARBA" id="ARBA00010701"/>
    </source>
</evidence>
<dbReference type="GO" id="GO:0034496">
    <property type="term" value="P:multivesicular body membrane disassembly"/>
    <property type="evidence" value="ECO:0007669"/>
    <property type="project" value="TreeGrafter"/>
</dbReference>
<evidence type="ECO:0000256" key="14">
    <source>
        <dbReference type="ARBA" id="ARBA00022989"/>
    </source>
</evidence>
<dbReference type="OrthoDB" id="58570at2759"/>
<reference evidence="23 24" key="1">
    <citation type="submission" date="2015-01" db="EMBL/GenBank/DDBJ databases">
        <title>The Genome Sequence of Exophiala sideris CBS121828.</title>
        <authorList>
            <consortium name="The Broad Institute Genomics Platform"/>
            <person name="Cuomo C."/>
            <person name="de Hoog S."/>
            <person name="Gorbushina A."/>
            <person name="Stielow B."/>
            <person name="Teixiera M."/>
            <person name="Abouelleil A."/>
            <person name="Chapman S.B."/>
            <person name="Priest M."/>
            <person name="Young S.K."/>
            <person name="Wortman J."/>
            <person name="Nusbaum C."/>
            <person name="Birren B."/>
        </authorList>
    </citation>
    <scope>NUCLEOTIDE SEQUENCE [LARGE SCALE GENOMIC DNA]</scope>
    <source>
        <strain evidence="23 24">CBS 121828</strain>
    </source>
</reference>
<comment type="subunit">
    <text evidence="5">Binds to both phosphatidylinositol (PI) and phosphatidylinositol 3,5-bisphosphate (PIP2).</text>
</comment>
<comment type="similarity">
    <text evidence="4">Belongs to the AB hydrolase superfamily. Lipase family.</text>
</comment>
<keyword evidence="15" id="KW-0072">Autophagy</keyword>
<dbReference type="STRING" id="1016849.A0A0D1XDK0"/>
<keyword evidence="10" id="KW-0967">Endosome</keyword>
<keyword evidence="9" id="KW-0812">Transmembrane</keyword>